<dbReference type="SUPFAM" id="SSF50249">
    <property type="entry name" value="Nucleic acid-binding proteins"/>
    <property type="match status" value="1"/>
</dbReference>
<dbReference type="RefSeq" id="WP_098003325.1">
    <property type="nucleotide sequence ID" value="NZ_AP022563.1"/>
</dbReference>
<gene>
    <name evidence="4" type="ORF">MDUV_05050</name>
</gene>
<keyword evidence="5" id="KW-1185">Reference proteome</keyword>
<dbReference type="Proteomes" id="UP000467006">
    <property type="component" value="Chromosome"/>
</dbReference>
<evidence type="ECO:0000313" key="4">
    <source>
        <dbReference type="EMBL" id="BBX15645.1"/>
    </source>
</evidence>
<dbReference type="OrthoDB" id="9785768at2"/>
<name>A0A7I7JUX5_9MYCO</name>
<dbReference type="SUPFAM" id="SSF53901">
    <property type="entry name" value="Thiolase-like"/>
    <property type="match status" value="2"/>
</dbReference>
<evidence type="ECO:0000259" key="2">
    <source>
        <dbReference type="Pfam" id="PF12172"/>
    </source>
</evidence>
<dbReference type="InterPro" id="IPR012340">
    <property type="entry name" value="NA-bd_OB-fold"/>
</dbReference>
<dbReference type="GO" id="GO:0016746">
    <property type="term" value="F:acyltransferase activity"/>
    <property type="evidence" value="ECO:0007669"/>
    <property type="project" value="InterPro"/>
</dbReference>
<feature type="domain" description="Thiolase C-terminal" evidence="3">
    <location>
        <begin position="434"/>
        <end position="537"/>
    </location>
</feature>
<dbReference type="CDD" id="cd00829">
    <property type="entry name" value="SCP-x_thiolase"/>
    <property type="match status" value="1"/>
</dbReference>
<evidence type="ECO:0000259" key="1">
    <source>
        <dbReference type="Pfam" id="PF01796"/>
    </source>
</evidence>
<reference evidence="4 5" key="1">
    <citation type="journal article" date="2019" name="Emerg. Microbes Infect.">
        <title>Comprehensive subspecies identification of 175 nontuberculous mycobacteria species based on 7547 genomic profiles.</title>
        <authorList>
            <person name="Matsumoto Y."/>
            <person name="Kinjo T."/>
            <person name="Motooka D."/>
            <person name="Nabeya D."/>
            <person name="Jung N."/>
            <person name="Uechi K."/>
            <person name="Horii T."/>
            <person name="Iida T."/>
            <person name="Fujita J."/>
            <person name="Nakamura S."/>
        </authorList>
    </citation>
    <scope>NUCLEOTIDE SEQUENCE [LARGE SCALE GENOMIC DNA]</scope>
    <source>
        <strain evidence="4 5">JCM 6396</strain>
    </source>
</reference>
<dbReference type="KEGG" id="mdu:MDUV_05050"/>
<dbReference type="InterPro" id="IPR002878">
    <property type="entry name" value="ChsH2_C"/>
</dbReference>
<dbReference type="Pfam" id="PF22691">
    <property type="entry name" value="Thiolase_C_1"/>
    <property type="match status" value="1"/>
</dbReference>
<dbReference type="Gene3D" id="3.40.47.10">
    <property type="match status" value="1"/>
</dbReference>
<feature type="domain" description="ChsH2 C-terminal OB-fold" evidence="1">
    <location>
        <begin position="55"/>
        <end position="119"/>
    </location>
</feature>
<dbReference type="Pfam" id="PF01796">
    <property type="entry name" value="OB_ChsH2_C"/>
    <property type="match status" value="1"/>
</dbReference>
<dbReference type="Pfam" id="PF12172">
    <property type="entry name" value="zf-ChsH2"/>
    <property type="match status" value="1"/>
</dbReference>
<dbReference type="PANTHER" id="PTHR42870:SF1">
    <property type="entry name" value="NON-SPECIFIC LIPID-TRANSFER PROTEIN-LIKE 2"/>
    <property type="match status" value="1"/>
</dbReference>
<dbReference type="InterPro" id="IPR055140">
    <property type="entry name" value="Thiolase_C_2"/>
</dbReference>
<dbReference type="InterPro" id="IPR016039">
    <property type="entry name" value="Thiolase-like"/>
</dbReference>
<accession>A0A7I7JUX5</accession>
<dbReference type="InterPro" id="IPR022002">
    <property type="entry name" value="ChsH2_Znr"/>
</dbReference>
<sequence length="548" mass="58733">MSRLPLPQLTFDNEFFWTSGADGVLRIQECGDCKSLIHPPQPICRYCSSRNLGPREVSGRAVLSAFTINERFSIPGLSAPYVVAQVAIEEDPRVRLTTNIIECDPADLELGRVVEVVFEQNEDVWLPLFRPTASPETAPLPEDEITPQDFGRFVRPMLTTEKFEDAAAITGIGASKMGRRLMVSPLSLTVDACEAAVADAGLTFADIDGLSTYPAMDAMGMGEGGVTALEGALGLRPTWINGGMDTFGPGGSLIAAVMAVATGMARHVLCFRTLWEATFSQLMKEGKVSPPGGTRVNSWQAPFGATSAAHTLALNAQRHFHRYGTTKETLGWIALNQRANAALNPTAIYREPMTMDDYLNARPITTPFGLYDCDVPCDGAVAVVVSAVEAAADAPKPPVYFEAVGTQIIERTDWDQTTLTHEPQVLGQAAHLWTRTSLRPADVDVAQLYDGFTFNCLSWLEALGFCGIGEAKDFLDGGAAIARDGVIPLNTHGGQLSHGRTHGMGLVHEAVSQLRGEGGERQVADARVAVVSSGGLTPSGVMLLRTTT</sequence>
<protein>
    <submittedName>
        <fullName evidence="4">Uncharacterized protein</fullName>
    </submittedName>
</protein>
<evidence type="ECO:0000259" key="3">
    <source>
        <dbReference type="Pfam" id="PF22691"/>
    </source>
</evidence>
<dbReference type="EMBL" id="AP022563">
    <property type="protein sequence ID" value="BBX15645.1"/>
    <property type="molecule type" value="Genomic_DNA"/>
</dbReference>
<dbReference type="PANTHER" id="PTHR42870">
    <property type="entry name" value="ACETYL-COA C-ACETYLTRANSFERASE"/>
    <property type="match status" value="1"/>
</dbReference>
<dbReference type="AlphaFoldDB" id="A0A7I7JUX5"/>
<proteinExistence type="predicted"/>
<feature type="domain" description="ChsH2 rubredoxin-like zinc ribbon" evidence="2">
    <location>
        <begin position="17"/>
        <end position="52"/>
    </location>
</feature>
<organism evidence="4 5">
    <name type="scientific">Mycolicibacterium duvalii</name>
    <dbReference type="NCBI Taxonomy" id="39688"/>
    <lineage>
        <taxon>Bacteria</taxon>
        <taxon>Bacillati</taxon>
        <taxon>Actinomycetota</taxon>
        <taxon>Actinomycetes</taxon>
        <taxon>Mycobacteriales</taxon>
        <taxon>Mycobacteriaceae</taxon>
        <taxon>Mycolicibacterium</taxon>
    </lineage>
</organism>
<evidence type="ECO:0000313" key="5">
    <source>
        <dbReference type="Proteomes" id="UP000467006"/>
    </source>
</evidence>